<evidence type="ECO:0000313" key="4">
    <source>
        <dbReference type="EMBL" id="MDQ0177891.1"/>
    </source>
</evidence>
<dbReference type="NCBIfam" id="TIGR02865">
    <property type="entry name" value="spore_II_E"/>
    <property type="match status" value="1"/>
</dbReference>
<reference evidence="4 5" key="1">
    <citation type="submission" date="2023-07" db="EMBL/GenBank/DDBJ databases">
        <title>Genomic Encyclopedia of Type Strains, Phase IV (KMG-IV): sequencing the most valuable type-strain genomes for metagenomic binning, comparative biology and taxonomic classification.</title>
        <authorList>
            <person name="Goeker M."/>
        </authorList>
    </citation>
    <scope>NUCLEOTIDE SEQUENCE [LARGE SCALE GENOMIC DNA]</scope>
    <source>
        <strain evidence="4 5">DSM 23837</strain>
    </source>
</reference>
<evidence type="ECO:0000256" key="1">
    <source>
        <dbReference type="ARBA" id="ARBA00022801"/>
    </source>
</evidence>
<feature type="transmembrane region" description="Helical" evidence="2">
    <location>
        <begin position="304"/>
        <end position="326"/>
    </location>
</feature>
<comment type="caution">
    <text evidence="4">The sequence shown here is derived from an EMBL/GenBank/DDBJ whole genome shotgun (WGS) entry which is preliminary data.</text>
</comment>
<evidence type="ECO:0000259" key="3">
    <source>
        <dbReference type="PROSITE" id="PS51746"/>
    </source>
</evidence>
<feature type="domain" description="PPM-type phosphatase" evidence="3">
    <location>
        <begin position="595"/>
        <end position="805"/>
    </location>
</feature>
<feature type="transmembrane region" description="Helical" evidence="2">
    <location>
        <begin position="127"/>
        <end position="146"/>
    </location>
</feature>
<dbReference type="SUPFAM" id="SSF81606">
    <property type="entry name" value="PP2C-like"/>
    <property type="match status" value="1"/>
</dbReference>
<dbReference type="InterPro" id="IPR036457">
    <property type="entry name" value="PPM-type-like_dom_sf"/>
</dbReference>
<organism evidence="4 5">
    <name type="scientific">Bacillus chungangensis</name>
    <dbReference type="NCBI Taxonomy" id="587633"/>
    <lineage>
        <taxon>Bacteria</taxon>
        <taxon>Bacillati</taxon>
        <taxon>Bacillota</taxon>
        <taxon>Bacilli</taxon>
        <taxon>Bacillales</taxon>
        <taxon>Bacillaceae</taxon>
        <taxon>Bacillus</taxon>
    </lineage>
</organism>
<keyword evidence="1 4" id="KW-0378">Hydrolase</keyword>
<feature type="transmembrane region" description="Helical" evidence="2">
    <location>
        <begin position="35"/>
        <end position="52"/>
    </location>
</feature>
<keyword evidence="2" id="KW-0812">Transmembrane</keyword>
<dbReference type="InterPro" id="IPR014221">
    <property type="entry name" value="SpoII_E"/>
</dbReference>
<feature type="transmembrane region" description="Helical" evidence="2">
    <location>
        <begin position="282"/>
        <end position="298"/>
    </location>
</feature>
<dbReference type="SMART" id="SM00332">
    <property type="entry name" value="PP2Cc"/>
    <property type="match status" value="1"/>
</dbReference>
<evidence type="ECO:0000256" key="2">
    <source>
        <dbReference type="SAM" id="Phobius"/>
    </source>
</evidence>
<dbReference type="PANTHER" id="PTHR43156:SF2">
    <property type="entry name" value="STAGE II SPORULATION PROTEIN E"/>
    <property type="match status" value="1"/>
</dbReference>
<dbReference type="Pfam" id="PF19732">
    <property type="entry name" value="SpoIIE_N"/>
    <property type="match status" value="1"/>
</dbReference>
<protein>
    <submittedName>
        <fullName evidence="4">Stage II sporulation protein E</fullName>
        <ecNumber evidence="4">3.1.3.16</ecNumber>
    </submittedName>
</protein>
<dbReference type="EMBL" id="JAUSTT010000029">
    <property type="protein sequence ID" value="MDQ0177891.1"/>
    <property type="molecule type" value="Genomic_DNA"/>
</dbReference>
<feature type="transmembrane region" description="Helical" evidence="2">
    <location>
        <begin position="158"/>
        <end position="183"/>
    </location>
</feature>
<feature type="transmembrane region" description="Helical" evidence="2">
    <location>
        <begin position="227"/>
        <end position="253"/>
    </location>
</feature>
<dbReference type="PROSITE" id="PS51746">
    <property type="entry name" value="PPM_2"/>
    <property type="match status" value="1"/>
</dbReference>
<feature type="transmembrane region" description="Helical" evidence="2">
    <location>
        <begin position="88"/>
        <end position="115"/>
    </location>
</feature>
<dbReference type="Gene3D" id="3.60.40.10">
    <property type="entry name" value="PPM-type phosphatase domain"/>
    <property type="match status" value="1"/>
</dbReference>
<feature type="transmembrane region" description="Helical" evidence="2">
    <location>
        <begin position="195"/>
        <end position="215"/>
    </location>
</feature>
<name>A0ABT9WX64_9BACI</name>
<dbReference type="InterPro" id="IPR001932">
    <property type="entry name" value="PPM-type_phosphatase-like_dom"/>
</dbReference>
<dbReference type="EC" id="3.1.3.16" evidence="4"/>
<gene>
    <name evidence="4" type="ORF">J2S08_003782</name>
</gene>
<keyword evidence="5" id="KW-1185">Reference proteome</keyword>
<dbReference type="InterPro" id="IPR052016">
    <property type="entry name" value="Bact_Sigma-Reg"/>
</dbReference>
<evidence type="ECO:0000313" key="5">
    <source>
        <dbReference type="Proteomes" id="UP001223586"/>
    </source>
</evidence>
<keyword evidence="2" id="KW-0472">Membrane</keyword>
<dbReference type="RefSeq" id="WP_307232267.1">
    <property type="nucleotide sequence ID" value="NZ_JAUSTT010000029.1"/>
</dbReference>
<dbReference type="Pfam" id="PF07228">
    <property type="entry name" value="SpoIIE"/>
    <property type="match status" value="1"/>
</dbReference>
<dbReference type="SMART" id="SM00331">
    <property type="entry name" value="PP2C_SIG"/>
    <property type="match status" value="1"/>
</dbReference>
<dbReference type="GO" id="GO:0004722">
    <property type="term" value="F:protein serine/threonine phosphatase activity"/>
    <property type="evidence" value="ECO:0007669"/>
    <property type="project" value="UniProtKB-EC"/>
</dbReference>
<dbReference type="InterPro" id="IPR045768">
    <property type="entry name" value="SpoIIE_N"/>
</dbReference>
<sequence length="825" mass="92370">MGKVEQSFVEPMRKMDLNQAKMNVPKRFKQFQLKMELLFLQKGLALLIIGFLLGRAFILTNLTPFALPFFAAVYLARRDKTPHVFLGLLAGAMTISLANVIYIFASGVVFLFIFRTFIERHKNEVKVLPYYVLSITFLGKLTFVYLQQGKALSTYHVALIGMEAGLACILTFIFLQSIPLIAFHKRKKVLKTEEVISIIILLASVMTGTIGWSVYNLSIEHILSRYLVILFAFAGGAAVGSTVGVVTGIIFSLANVGNLYQISLLAFSGLLGGLLKEGKRTGVAFGLLLATLLIGLYGEGNTPLLQTMYESGSAILLLLLTPFSLINKLAKYIPGTPEYAQDQQQYLKKVRDITVNRVEQFSSVFKALSNSFSQTEQKFVPEENREFDYFLSNVTEKTCQTCFKKEQCWVNQFHTTYDLMKEIMHDLDENDHVLSQKYGRKLEQHCNRANKVKLAMLHELSFFQANQKLKKQVKESRKLVAEQLLGVSEVMGDFAKEIQRERENHHKQEEEIFEMLQDFGIDIEQVEIFSLEKGGVDIEMTIPFCEGLGESEKLIAPLLSDILGETIIVQKEVCAEYSNGYCYVTFSSAKAFAVETGVAHAAKGGGIISGDSYATIELGAGKFAIAISDGMGNGERAHHESNETLLLLKKILKSGIEEQVAIKSVNSILSLRTTDEIFSTLDLAVIDLQHAKMKCMKICSTPSFIKRGTKVIKVEAGNLPMGILQDFDIEVVSKQLKAGDVLIMMSDGIFEGPNHVENHEIWMKRKIRQMETNEPQEIADLIMEEVIRGRSGYIDDDMTIIVARIDHNTPKWSTIPISKRKALIS</sequence>
<feature type="transmembrane region" description="Helical" evidence="2">
    <location>
        <begin position="259"/>
        <end position="275"/>
    </location>
</feature>
<proteinExistence type="predicted"/>
<dbReference type="Proteomes" id="UP001223586">
    <property type="component" value="Unassembled WGS sequence"/>
</dbReference>
<dbReference type="PANTHER" id="PTHR43156">
    <property type="entry name" value="STAGE II SPORULATION PROTEIN E-RELATED"/>
    <property type="match status" value="1"/>
</dbReference>
<accession>A0ABT9WX64</accession>
<keyword evidence="2" id="KW-1133">Transmembrane helix</keyword>